<organism evidence="2">
    <name type="scientific">Micromonas pusilla (strain CCMP1545)</name>
    <name type="common">Picoplanktonic green alga</name>
    <dbReference type="NCBI Taxonomy" id="564608"/>
    <lineage>
        <taxon>Eukaryota</taxon>
        <taxon>Viridiplantae</taxon>
        <taxon>Chlorophyta</taxon>
        <taxon>Mamiellophyceae</taxon>
        <taxon>Mamiellales</taxon>
        <taxon>Mamiellaceae</taxon>
        <taxon>Micromonas</taxon>
    </lineage>
</organism>
<proteinExistence type="predicted"/>
<evidence type="ECO:0000313" key="1">
    <source>
        <dbReference type="EMBL" id="EEH53286.1"/>
    </source>
</evidence>
<dbReference type="AlphaFoldDB" id="C1N417"/>
<dbReference type="EMBL" id="GG663746">
    <property type="protein sequence ID" value="EEH53286.1"/>
    <property type="molecule type" value="Genomic_DNA"/>
</dbReference>
<keyword evidence="2" id="KW-1185">Reference proteome</keyword>
<gene>
    <name evidence="1" type="ORF">MICPUCDRAFT_52375</name>
</gene>
<reference evidence="1 2" key="1">
    <citation type="journal article" date="2009" name="Science">
        <title>Green evolution and dynamic adaptations revealed by genomes of the marine picoeukaryotes Micromonas.</title>
        <authorList>
            <person name="Worden A.Z."/>
            <person name="Lee J.H."/>
            <person name="Mock T."/>
            <person name="Rouze P."/>
            <person name="Simmons M.P."/>
            <person name="Aerts A.L."/>
            <person name="Allen A.E."/>
            <person name="Cuvelier M.L."/>
            <person name="Derelle E."/>
            <person name="Everett M.V."/>
            <person name="Foulon E."/>
            <person name="Grimwood J."/>
            <person name="Gundlach H."/>
            <person name="Henrissat B."/>
            <person name="Napoli C."/>
            <person name="McDonald S.M."/>
            <person name="Parker M.S."/>
            <person name="Rombauts S."/>
            <person name="Salamov A."/>
            <person name="Von Dassow P."/>
            <person name="Badger J.H."/>
            <person name="Coutinho P.M."/>
            <person name="Demir E."/>
            <person name="Dubchak I."/>
            <person name="Gentemann C."/>
            <person name="Eikrem W."/>
            <person name="Gready J.E."/>
            <person name="John U."/>
            <person name="Lanier W."/>
            <person name="Lindquist E.A."/>
            <person name="Lucas S."/>
            <person name="Mayer K.F."/>
            <person name="Moreau H."/>
            <person name="Not F."/>
            <person name="Otillar R."/>
            <person name="Panaud O."/>
            <person name="Pangilinan J."/>
            <person name="Paulsen I."/>
            <person name="Piegu B."/>
            <person name="Poliakov A."/>
            <person name="Robbens S."/>
            <person name="Schmutz J."/>
            <person name="Toulza E."/>
            <person name="Wyss T."/>
            <person name="Zelensky A."/>
            <person name="Zhou K."/>
            <person name="Armbrust E.V."/>
            <person name="Bhattacharya D."/>
            <person name="Goodenough U.W."/>
            <person name="Van de Peer Y."/>
            <person name="Grigoriev I.V."/>
        </authorList>
    </citation>
    <scope>NUCLEOTIDE SEQUENCE [LARGE SCALE GENOMIC DNA]</scope>
    <source>
        <strain evidence="1 2">CCMP1545</strain>
    </source>
</reference>
<name>C1N417_MICPC</name>
<dbReference type="Proteomes" id="UP000001876">
    <property type="component" value="Unassembled WGS sequence"/>
</dbReference>
<dbReference type="KEGG" id="mpp:MICPUCDRAFT_52375"/>
<dbReference type="RefSeq" id="XP_003062467.1">
    <property type="nucleotide sequence ID" value="XM_003062421.1"/>
</dbReference>
<accession>C1N417</accession>
<dbReference type="GeneID" id="9687907"/>
<sequence>MALSAGGAARLRLDVETTIRAADVDGVVAAAEDAGVSVAARTASAARKKRAESGRFGGGDWTSDACAGAGATALRCVLYKRVSPIARFQHLIASPFN</sequence>
<protein>
    <submittedName>
        <fullName evidence="1">Predicted protein</fullName>
    </submittedName>
</protein>
<evidence type="ECO:0000313" key="2">
    <source>
        <dbReference type="Proteomes" id="UP000001876"/>
    </source>
</evidence>